<dbReference type="Gene3D" id="1.10.8.270">
    <property type="entry name" value="putative rabgap domain of human tbc1 domain family member 14 like domains"/>
    <property type="match status" value="1"/>
</dbReference>
<name>A0ABQ7K1Z2_9FUNG</name>
<dbReference type="Gene3D" id="1.10.472.80">
    <property type="entry name" value="Ypt/Rab-GAP domain of gyp1p, domain 3"/>
    <property type="match status" value="1"/>
</dbReference>
<feature type="compositionally biased region" description="Pro residues" evidence="1">
    <location>
        <begin position="197"/>
        <end position="208"/>
    </location>
</feature>
<reference evidence="3 4" key="1">
    <citation type="journal article" date="2020" name="Fungal Divers.">
        <title>Resolving the Mortierellaceae phylogeny through synthesis of multi-gene phylogenetics and phylogenomics.</title>
        <authorList>
            <person name="Vandepol N."/>
            <person name="Liber J."/>
            <person name="Desiro A."/>
            <person name="Na H."/>
            <person name="Kennedy M."/>
            <person name="Barry K."/>
            <person name="Grigoriev I.V."/>
            <person name="Miller A.N."/>
            <person name="O'Donnell K."/>
            <person name="Stajich J.E."/>
            <person name="Bonito G."/>
        </authorList>
    </citation>
    <scope>NUCLEOTIDE SEQUENCE [LARGE SCALE GENOMIC DNA]</scope>
    <source>
        <strain evidence="3 4">AD045</strain>
    </source>
</reference>
<accession>A0ABQ7K1Z2</accession>
<evidence type="ECO:0000313" key="3">
    <source>
        <dbReference type="EMBL" id="KAG0289404.1"/>
    </source>
</evidence>
<feature type="compositionally biased region" description="Basic and acidic residues" evidence="1">
    <location>
        <begin position="394"/>
        <end position="403"/>
    </location>
</feature>
<dbReference type="Proteomes" id="UP001194696">
    <property type="component" value="Unassembled WGS sequence"/>
</dbReference>
<organism evidence="3 4">
    <name type="scientific">Linnemannia gamsii</name>
    <dbReference type="NCBI Taxonomy" id="64522"/>
    <lineage>
        <taxon>Eukaryota</taxon>
        <taxon>Fungi</taxon>
        <taxon>Fungi incertae sedis</taxon>
        <taxon>Mucoromycota</taxon>
        <taxon>Mortierellomycotina</taxon>
        <taxon>Mortierellomycetes</taxon>
        <taxon>Mortierellales</taxon>
        <taxon>Mortierellaceae</taxon>
        <taxon>Linnemannia</taxon>
    </lineage>
</organism>
<dbReference type="SUPFAM" id="SSF47923">
    <property type="entry name" value="Ypt/Rab-GAP domain of gyp1p"/>
    <property type="match status" value="2"/>
</dbReference>
<evidence type="ECO:0000313" key="4">
    <source>
        <dbReference type="Proteomes" id="UP001194696"/>
    </source>
</evidence>
<feature type="compositionally biased region" description="Polar residues" evidence="1">
    <location>
        <begin position="322"/>
        <end position="331"/>
    </location>
</feature>
<feature type="domain" description="Rab-GAP TBC" evidence="2">
    <location>
        <begin position="559"/>
        <end position="750"/>
    </location>
</feature>
<proteinExistence type="predicted"/>
<evidence type="ECO:0000256" key="1">
    <source>
        <dbReference type="SAM" id="MobiDB-lite"/>
    </source>
</evidence>
<feature type="compositionally biased region" description="Low complexity" evidence="1">
    <location>
        <begin position="113"/>
        <end position="154"/>
    </location>
</feature>
<feature type="compositionally biased region" description="Low complexity" evidence="1">
    <location>
        <begin position="66"/>
        <end position="90"/>
    </location>
</feature>
<dbReference type="PANTHER" id="PTHR22957">
    <property type="entry name" value="TBC1 DOMAIN FAMILY MEMBER GTPASE-ACTIVATING PROTEIN"/>
    <property type="match status" value="1"/>
</dbReference>
<dbReference type="Pfam" id="PF00566">
    <property type="entry name" value="RabGAP-TBC"/>
    <property type="match status" value="1"/>
</dbReference>
<feature type="region of interest" description="Disordered" evidence="1">
    <location>
        <begin position="66"/>
        <end position="92"/>
    </location>
</feature>
<feature type="region of interest" description="Disordered" evidence="1">
    <location>
        <begin position="186"/>
        <end position="228"/>
    </location>
</feature>
<dbReference type="PANTHER" id="PTHR22957:SF263">
    <property type="entry name" value="MITOTIC CHECK POINT PROTEIN BUB2"/>
    <property type="match status" value="1"/>
</dbReference>
<sequence>MEEIADRTEVVLLDDLNPTSLSLSNMIHTSPTGFESGLIRSAITSSVVTASITATNTTAATATTAATTTTATATSTVTDSAAATTTTTTSPTELRLKNRLQRIIRTPPSVSQTHSKATASTSTHTTPSSTPNNSNNNTTSLSPNTTTTTTTTPKRGGLGNRVEKKLLFGVTAVGQNEPLVTTATATSCLGSGTDSSAPPPPLTTPSPAPAASTPVSDSYPDSSEKDPETIKVDQHHFHNSYNYYSPDPMPQRQVYTVGSSLLAKAKVKARALQLNLLPPQQQQPSQQLPLQIQQQQHQNGLDPLTKLELHKGNQEEGADGRGSSSDGTDVESNASNSNNNTISVGTSNHLKSIHNQHHLHHRSSSAQLDNIIMSDSDPQPDNSHDPSNDSDSTVTDHHPHEELLSPPTPRSRRCSTRSRNSIGSDDEKLSSACIAAAAARRGGATTTALLTMTPVVPRSLSKEKEIAAGVEEKDEEEENTVVVLSKEKAGMIGEVALPLSDSPEPTMLMTTPDSAALYEAIFQRQHLTEDAIAGSLHELRQLILAYGIPEQPTMPNAKSNKPTIRSKCWKVLLEVHHVSAQEYISLVKQGKPQEYSKIRNDTFRTLATDRKFLDVVEEDSLIRVLCAFAWSTQATSVEDTDVSFTYVQGMNVLAAPFLYTMTEMEAFYSYSNFIKNCCPLYVQPTLQGVHCGIKLLEECLCKIDVELYDYLKSKRLSAELYAFPSVLTICACTPPLDQVMQLWDFLLAWGIHLNIICIIAQMYLIRDELMSHASPMKLLRIFPDLDADKVIRETIRMVKLLPDELYDLLVRHPYDPTVAENFSW</sequence>
<dbReference type="InterPro" id="IPR000195">
    <property type="entry name" value="Rab-GAP-TBC_dom"/>
</dbReference>
<gene>
    <name evidence="3" type="ORF">BGZ96_007054</name>
</gene>
<keyword evidence="4" id="KW-1185">Reference proteome</keyword>
<feature type="region of interest" description="Disordered" evidence="1">
    <location>
        <begin position="104"/>
        <end position="160"/>
    </location>
</feature>
<evidence type="ECO:0000259" key="2">
    <source>
        <dbReference type="PROSITE" id="PS50086"/>
    </source>
</evidence>
<comment type="caution">
    <text evidence="3">The sequence shown here is derived from an EMBL/GenBank/DDBJ whole genome shotgun (WGS) entry which is preliminary data.</text>
</comment>
<dbReference type="InterPro" id="IPR035969">
    <property type="entry name" value="Rab-GAP_TBC_sf"/>
</dbReference>
<protein>
    <recommendedName>
        <fullName evidence="2">Rab-GAP TBC domain-containing protein</fullName>
    </recommendedName>
</protein>
<feature type="region of interest" description="Disordered" evidence="1">
    <location>
        <begin position="371"/>
        <end position="428"/>
    </location>
</feature>
<dbReference type="SMART" id="SM00164">
    <property type="entry name" value="TBC"/>
    <property type="match status" value="1"/>
</dbReference>
<dbReference type="PROSITE" id="PS50086">
    <property type="entry name" value="TBC_RABGAP"/>
    <property type="match status" value="1"/>
</dbReference>
<dbReference type="EMBL" id="JAAAIM010000350">
    <property type="protein sequence ID" value="KAG0289404.1"/>
    <property type="molecule type" value="Genomic_DNA"/>
</dbReference>
<feature type="region of interest" description="Disordered" evidence="1">
    <location>
        <begin position="313"/>
        <end position="346"/>
    </location>
</feature>